<sequence length="189" mass="20593">MEEDVLACQKVLHDGLPESVPAELDDQHPFIPLGVDIDGDVAAVALVVRWMEGPMAGRPGIQKYAFRRCGGEWVYLGGGGGNVHDYPLRNRRPAGEQRGGYLRPCSLGQSLRDRDRIHPPEASWVFSAELQASIEVERVQIDHRTLPVPFHGHVLVVWSTPKPPPLTALAADGTPLASVDLTDPASSVR</sequence>
<protein>
    <submittedName>
        <fullName evidence="1">Uncharacterized protein</fullName>
    </submittedName>
</protein>
<evidence type="ECO:0000313" key="1">
    <source>
        <dbReference type="EMBL" id="MBE1605036.1"/>
    </source>
</evidence>
<accession>A0A927MRJ4</accession>
<gene>
    <name evidence="1" type="ORF">HEB94_001884</name>
</gene>
<organism evidence="1 2">
    <name type="scientific">Actinopolymorpha pittospori</name>
    <dbReference type="NCBI Taxonomy" id="648752"/>
    <lineage>
        <taxon>Bacteria</taxon>
        <taxon>Bacillati</taxon>
        <taxon>Actinomycetota</taxon>
        <taxon>Actinomycetes</taxon>
        <taxon>Propionibacteriales</taxon>
        <taxon>Actinopolymorphaceae</taxon>
        <taxon>Actinopolymorpha</taxon>
    </lineage>
</organism>
<name>A0A927MRJ4_9ACTN</name>
<comment type="caution">
    <text evidence="1">The sequence shown here is derived from an EMBL/GenBank/DDBJ whole genome shotgun (WGS) entry which is preliminary data.</text>
</comment>
<dbReference type="AlphaFoldDB" id="A0A927MRJ4"/>
<dbReference type="EMBL" id="JADBEM010000001">
    <property type="protein sequence ID" value="MBE1605036.1"/>
    <property type="molecule type" value="Genomic_DNA"/>
</dbReference>
<reference evidence="1" key="1">
    <citation type="submission" date="2020-10" db="EMBL/GenBank/DDBJ databases">
        <title>Sequencing the genomes of 1000 actinobacteria strains.</title>
        <authorList>
            <person name="Klenk H.-P."/>
        </authorList>
    </citation>
    <scope>NUCLEOTIDE SEQUENCE</scope>
    <source>
        <strain evidence="1">DSM 45354</strain>
    </source>
</reference>
<dbReference type="Proteomes" id="UP000638648">
    <property type="component" value="Unassembled WGS sequence"/>
</dbReference>
<dbReference type="RefSeq" id="WP_192749441.1">
    <property type="nucleotide sequence ID" value="NZ_BAABJL010000030.1"/>
</dbReference>
<evidence type="ECO:0000313" key="2">
    <source>
        <dbReference type="Proteomes" id="UP000638648"/>
    </source>
</evidence>
<keyword evidence="2" id="KW-1185">Reference proteome</keyword>
<proteinExistence type="predicted"/>